<evidence type="ECO:0000256" key="3">
    <source>
        <dbReference type="ARBA" id="ARBA00022692"/>
    </source>
</evidence>
<keyword evidence="9" id="KW-1185">Reference proteome</keyword>
<dbReference type="Proteomes" id="UP000250043">
    <property type="component" value="Unassembled WGS sequence"/>
</dbReference>
<keyword evidence="5 6" id="KW-0472">Membrane</keyword>
<dbReference type="Gene3D" id="1.20.1250.20">
    <property type="entry name" value="MFS general substrate transporter like domains"/>
    <property type="match status" value="1"/>
</dbReference>
<evidence type="ECO:0000313" key="9">
    <source>
        <dbReference type="Proteomes" id="UP000250043"/>
    </source>
</evidence>
<feature type="domain" description="Major facilitator superfamily (MFS) profile" evidence="7">
    <location>
        <begin position="52"/>
        <end position="497"/>
    </location>
</feature>
<organism evidence="8 9">
    <name type="scientific">Obba rivulosa</name>
    <dbReference type="NCBI Taxonomy" id="1052685"/>
    <lineage>
        <taxon>Eukaryota</taxon>
        <taxon>Fungi</taxon>
        <taxon>Dikarya</taxon>
        <taxon>Basidiomycota</taxon>
        <taxon>Agaricomycotina</taxon>
        <taxon>Agaricomycetes</taxon>
        <taxon>Polyporales</taxon>
        <taxon>Gelatoporiaceae</taxon>
        <taxon>Obba</taxon>
    </lineage>
</organism>
<comment type="subcellular location">
    <subcellularLocation>
        <location evidence="1">Membrane</location>
        <topology evidence="1">Multi-pass membrane protein</topology>
    </subcellularLocation>
</comment>
<dbReference type="PROSITE" id="PS50850">
    <property type="entry name" value="MFS"/>
    <property type="match status" value="1"/>
</dbReference>
<dbReference type="GO" id="GO:0022857">
    <property type="term" value="F:transmembrane transporter activity"/>
    <property type="evidence" value="ECO:0007669"/>
    <property type="project" value="InterPro"/>
</dbReference>
<keyword evidence="4 6" id="KW-1133">Transmembrane helix</keyword>
<feature type="transmembrane region" description="Helical" evidence="6">
    <location>
        <begin position="295"/>
        <end position="322"/>
    </location>
</feature>
<dbReference type="AlphaFoldDB" id="A0A8E2DTS5"/>
<feature type="transmembrane region" description="Helical" evidence="6">
    <location>
        <begin position="224"/>
        <end position="246"/>
    </location>
</feature>
<evidence type="ECO:0000256" key="1">
    <source>
        <dbReference type="ARBA" id="ARBA00004141"/>
    </source>
</evidence>
<feature type="transmembrane region" description="Helical" evidence="6">
    <location>
        <begin position="334"/>
        <end position="353"/>
    </location>
</feature>
<evidence type="ECO:0000256" key="2">
    <source>
        <dbReference type="ARBA" id="ARBA00022448"/>
    </source>
</evidence>
<dbReference type="CDD" id="cd17330">
    <property type="entry name" value="MFS_SLC46_TetA_like"/>
    <property type="match status" value="1"/>
</dbReference>
<evidence type="ECO:0000259" key="7">
    <source>
        <dbReference type="PROSITE" id="PS50850"/>
    </source>
</evidence>
<keyword evidence="2" id="KW-0813">Transport</keyword>
<dbReference type="EMBL" id="KV722335">
    <property type="protein sequence ID" value="OCH95502.1"/>
    <property type="molecule type" value="Genomic_DNA"/>
</dbReference>
<feature type="transmembrane region" description="Helical" evidence="6">
    <location>
        <begin position="404"/>
        <end position="426"/>
    </location>
</feature>
<dbReference type="InterPro" id="IPR011701">
    <property type="entry name" value="MFS"/>
</dbReference>
<dbReference type="PANTHER" id="PTHR23504:SF15">
    <property type="entry name" value="MAJOR FACILITATOR SUPERFAMILY (MFS) PROFILE DOMAIN-CONTAINING PROTEIN"/>
    <property type="match status" value="1"/>
</dbReference>
<dbReference type="SUPFAM" id="SSF103473">
    <property type="entry name" value="MFS general substrate transporter"/>
    <property type="match status" value="1"/>
</dbReference>
<feature type="transmembrane region" description="Helical" evidence="6">
    <location>
        <begin position="365"/>
        <end position="384"/>
    </location>
</feature>
<feature type="transmembrane region" description="Helical" evidence="6">
    <location>
        <begin position="475"/>
        <end position="496"/>
    </location>
</feature>
<feature type="transmembrane region" description="Helical" evidence="6">
    <location>
        <begin position="124"/>
        <end position="143"/>
    </location>
</feature>
<protein>
    <submittedName>
        <fullName evidence="8">MFS general substrate transporter</fullName>
    </submittedName>
</protein>
<dbReference type="PANTHER" id="PTHR23504">
    <property type="entry name" value="MAJOR FACILITATOR SUPERFAMILY DOMAIN-CONTAINING PROTEIN 10"/>
    <property type="match status" value="1"/>
</dbReference>
<proteinExistence type="predicted"/>
<feature type="transmembrane region" description="Helical" evidence="6">
    <location>
        <begin position="182"/>
        <end position="204"/>
    </location>
</feature>
<keyword evidence="3 6" id="KW-0812">Transmembrane</keyword>
<dbReference type="InterPro" id="IPR036259">
    <property type="entry name" value="MFS_trans_sf"/>
</dbReference>
<dbReference type="InterPro" id="IPR001958">
    <property type="entry name" value="Tet-R_TetA/multi-R_MdtG-like"/>
</dbReference>
<dbReference type="Pfam" id="PF07690">
    <property type="entry name" value="MFS_1"/>
    <property type="match status" value="1"/>
</dbReference>
<evidence type="ECO:0000256" key="5">
    <source>
        <dbReference type="ARBA" id="ARBA00023136"/>
    </source>
</evidence>
<dbReference type="InterPro" id="IPR020846">
    <property type="entry name" value="MFS_dom"/>
</dbReference>
<feature type="transmembrane region" description="Helical" evidence="6">
    <location>
        <begin position="447"/>
        <end position="469"/>
    </location>
</feature>
<evidence type="ECO:0000256" key="4">
    <source>
        <dbReference type="ARBA" id="ARBA00022989"/>
    </source>
</evidence>
<dbReference type="PRINTS" id="PR01035">
    <property type="entry name" value="TCRTETA"/>
</dbReference>
<evidence type="ECO:0000256" key="6">
    <source>
        <dbReference type="SAM" id="Phobius"/>
    </source>
</evidence>
<dbReference type="OrthoDB" id="419616at2759"/>
<evidence type="ECO:0000313" key="8">
    <source>
        <dbReference type="EMBL" id="OCH95502.1"/>
    </source>
</evidence>
<feature type="transmembrane region" description="Helical" evidence="6">
    <location>
        <begin position="149"/>
        <end position="170"/>
    </location>
</feature>
<dbReference type="GO" id="GO:0016020">
    <property type="term" value="C:membrane"/>
    <property type="evidence" value="ECO:0007669"/>
    <property type="project" value="UniProtKB-SubCell"/>
</dbReference>
<reference evidence="8 9" key="1">
    <citation type="submission" date="2016-07" db="EMBL/GenBank/DDBJ databases">
        <title>Draft genome of the white-rot fungus Obba rivulosa 3A-2.</title>
        <authorList>
            <consortium name="DOE Joint Genome Institute"/>
            <person name="Miettinen O."/>
            <person name="Riley R."/>
            <person name="Acob R."/>
            <person name="Barry K."/>
            <person name="Cullen D."/>
            <person name="De Vries R."/>
            <person name="Hainaut M."/>
            <person name="Hatakka A."/>
            <person name="Henrissat B."/>
            <person name="Hilden K."/>
            <person name="Kuo R."/>
            <person name="Labutti K."/>
            <person name="Lipzen A."/>
            <person name="Makela M.R."/>
            <person name="Sandor L."/>
            <person name="Spatafora J.W."/>
            <person name="Grigoriev I.V."/>
            <person name="Hibbett D.S."/>
        </authorList>
    </citation>
    <scope>NUCLEOTIDE SEQUENCE [LARGE SCALE GENOMIC DNA]</scope>
    <source>
        <strain evidence="8 9">3A-2</strain>
    </source>
</reference>
<accession>A0A8E2DTS5</accession>
<name>A0A8E2DTS5_9APHY</name>
<sequence length="519" mass="56669">MVAHHHSCPPSDAEPHEQPRRLFNELDDAERSPTHEHKGEHPGGVTPVPKAQLAALCGVRLVDPIAFTQIFPYVNEMMDHLHLTEDRSKIGFYSGLVESSFAIAQLCSIYQWARLSDAIGRRPVVLVGILGIGFSTLFLGVSHSLTGVLFARCLGGLFSGNIAVIHSVLGEITDATNQAIAFPIYGLCWPLGAIIGPLLGGTFSNPAEKFPQWFDYPFLYTYPYFLPCFVAGMVAFAGVIGGYFYLEETLPSKRCKGKDYVPMRQIGSEHGSIHVEKAPQPASVKSLMSIPVVRALCISGFGLAFIATGFDVTFVLYCYSPVNGGGLAFTASEIGYSLAISGVVSICLQLFCMPYLLRRFDHAKMYNFCMGLWPYSFVLLPGLNLIARTGVDEMTGQILPATKIFVWTGIACLLGITRTACLAFSVSMILVKDAAPDPSSLGATNGLAQFAMCFARSFSPAFASSLFAFSNHFDFILLRYFWVLVMTLVSFLGTTLSRRIAEGRRLSPHHGHDFAVGYE</sequence>
<gene>
    <name evidence="8" type="ORF">OBBRIDRAFT_883777</name>
</gene>